<keyword evidence="1" id="KW-0732">Signal</keyword>
<keyword evidence="3" id="KW-1185">Reference proteome</keyword>
<dbReference type="EMBL" id="CATQJL010000112">
    <property type="protein sequence ID" value="CAJ0592571.1"/>
    <property type="molecule type" value="Genomic_DNA"/>
</dbReference>
<organism evidence="2 3">
    <name type="scientific">Cylicocyclus nassatus</name>
    <name type="common">Nematode worm</name>
    <dbReference type="NCBI Taxonomy" id="53992"/>
    <lineage>
        <taxon>Eukaryota</taxon>
        <taxon>Metazoa</taxon>
        <taxon>Ecdysozoa</taxon>
        <taxon>Nematoda</taxon>
        <taxon>Chromadorea</taxon>
        <taxon>Rhabditida</taxon>
        <taxon>Rhabditina</taxon>
        <taxon>Rhabditomorpha</taxon>
        <taxon>Strongyloidea</taxon>
        <taxon>Strongylidae</taxon>
        <taxon>Cylicocyclus</taxon>
    </lineage>
</organism>
<evidence type="ECO:0000313" key="3">
    <source>
        <dbReference type="Proteomes" id="UP001176961"/>
    </source>
</evidence>
<protein>
    <submittedName>
        <fullName evidence="2">Uncharacterized protein</fullName>
    </submittedName>
</protein>
<dbReference type="Proteomes" id="UP001176961">
    <property type="component" value="Unassembled WGS sequence"/>
</dbReference>
<comment type="caution">
    <text evidence="2">The sequence shown here is derived from an EMBL/GenBank/DDBJ whole genome shotgun (WGS) entry which is preliminary data.</text>
</comment>
<gene>
    <name evidence="2" type="ORF">CYNAS_LOCUS4554</name>
</gene>
<feature type="signal peptide" evidence="1">
    <location>
        <begin position="1"/>
        <end position="19"/>
    </location>
</feature>
<evidence type="ECO:0000313" key="2">
    <source>
        <dbReference type="EMBL" id="CAJ0592571.1"/>
    </source>
</evidence>
<proteinExistence type="predicted"/>
<name>A0AA36GHB8_CYLNA</name>
<sequence length="111" mass="12997">MQRIVALVLLCLLAAVCTAQDEIDDLPVVRAQLSDTTWDFLPDLLQRAYRSIRGEKNIPSFKRTPSAKWMRFGKRSPNAKWMRFGKRTPNAKWMRFGKRSEYELEGDDDLY</sequence>
<dbReference type="AlphaFoldDB" id="A0AA36GHB8"/>
<feature type="chain" id="PRO_5041375082" evidence="1">
    <location>
        <begin position="20"/>
        <end position="111"/>
    </location>
</feature>
<reference evidence="2" key="1">
    <citation type="submission" date="2023-07" db="EMBL/GenBank/DDBJ databases">
        <authorList>
            <consortium name="CYATHOMIX"/>
        </authorList>
    </citation>
    <scope>NUCLEOTIDE SEQUENCE</scope>
    <source>
        <strain evidence="2">N/A</strain>
    </source>
</reference>
<accession>A0AA36GHB8</accession>
<evidence type="ECO:0000256" key="1">
    <source>
        <dbReference type="SAM" id="SignalP"/>
    </source>
</evidence>